<name>S4TE68_9VIRU</name>
<evidence type="ECO:0000313" key="1">
    <source>
        <dbReference type="EMBL" id="AGA18451.1"/>
    </source>
</evidence>
<dbReference type="EMBL" id="JX904587">
    <property type="protein sequence ID" value="AGA18451.1"/>
    <property type="molecule type" value="Genomic_DNA"/>
</dbReference>
<sequence length="158" mass="17094">MGSSINRLSSPWSMARRRRPKNYKIVNVATKSGGSSGAQTLIGKIDKIDAQGVNGFLSNVKLSVMVDEAEQDTGAIMTYLTTDGTWSDNYVITAAATKGGPGGTVNLVGKRTIRTDADDILGNMGPVYVWVELADYVAAESFRYVAETWGRYITFAEQ</sequence>
<organism evidence="1">
    <name type="scientific">uncultured marine virus</name>
    <dbReference type="NCBI Taxonomy" id="186617"/>
    <lineage>
        <taxon>Viruses</taxon>
        <taxon>environmental samples</taxon>
    </lineage>
</organism>
<accession>S4TE68</accession>
<reference evidence="1" key="1">
    <citation type="journal article" date="2013" name="ISME J.">
        <title>Previously unknown and highly divergent ssDNA viruses populate the oceans.</title>
        <authorList>
            <person name="Labonte J.M."/>
            <person name="Suttle C.A."/>
        </authorList>
    </citation>
    <scope>NUCLEOTIDE SEQUENCE</scope>
</reference>
<proteinExistence type="predicted"/>
<protein>
    <submittedName>
        <fullName evidence="1">Uncharacterized protein</fullName>
    </submittedName>
</protein>